<keyword evidence="5 10" id="KW-0997">Cell inner membrane</keyword>
<evidence type="ECO:0000256" key="6">
    <source>
        <dbReference type="ARBA" id="ARBA00022692"/>
    </source>
</evidence>
<organism evidence="12 13">
    <name type="scientific">Spectribacter acetivorans</name>
    <dbReference type="NCBI Taxonomy" id="3075603"/>
    <lineage>
        <taxon>Bacteria</taxon>
        <taxon>Pseudomonadati</taxon>
        <taxon>Pseudomonadota</taxon>
        <taxon>Gammaproteobacteria</taxon>
        <taxon>Salinisphaerales</taxon>
        <taxon>Salinisphaeraceae</taxon>
        <taxon>Spectribacter</taxon>
    </lineage>
</organism>
<protein>
    <recommendedName>
        <fullName evidence="10">Type II secretion system protein M</fullName>
        <shortName evidence="10">T2SS protein M</shortName>
    </recommendedName>
    <alternativeName>
        <fullName evidence="10">General secretion pathway protein M</fullName>
    </alternativeName>
</protein>
<dbReference type="Gene3D" id="3.30.1360.100">
    <property type="entry name" value="General secretion pathway protein M, EpsM"/>
    <property type="match status" value="1"/>
</dbReference>
<reference evidence="12 13" key="1">
    <citation type="submission" date="2023-09" db="EMBL/GenBank/DDBJ databases">
        <authorList>
            <person name="Rey-Velasco X."/>
        </authorList>
    </citation>
    <scope>NUCLEOTIDE SEQUENCE [LARGE SCALE GENOMIC DNA]</scope>
    <source>
        <strain evidence="12 13">P385</strain>
    </source>
</reference>
<comment type="function">
    <text evidence="10">Inner membrane component of the type II secretion system required for the energy-dependent secretion of extracellular factors such as proteases and toxins from the periplasm.</text>
</comment>
<comment type="caution">
    <text evidence="12">The sequence shown here is derived from an EMBL/GenBank/DDBJ whole genome shotgun (WGS) entry which is preliminary data.</text>
</comment>
<comment type="subcellular location">
    <subcellularLocation>
        <location evidence="1">Cell inner membrane</location>
        <topology evidence="1">Single-pass membrane protein</topology>
    </subcellularLocation>
</comment>
<evidence type="ECO:0000256" key="4">
    <source>
        <dbReference type="ARBA" id="ARBA00022475"/>
    </source>
</evidence>
<keyword evidence="8 11" id="KW-1133">Transmembrane helix</keyword>
<dbReference type="RefSeq" id="WP_311658842.1">
    <property type="nucleotide sequence ID" value="NZ_JAVRHY010000007.1"/>
</dbReference>
<evidence type="ECO:0000256" key="11">
    <source>
        <dbReference type="SAM" id="Phobius"/>
    </source>
</evidence>
<dbReference type="Pfam" id="PF04612">
    <property type="entry name" value="T2SSM"/>
    <property type="match status" value="1"/>
</dbReference>
<keyword evidence="7 10" id="KW-0653">Protein transport</keyword>
<keyword evidence="3 10" id="KW-0813">Transport</keyword>
<dbReference type="EMBL" id="JAVRHY010000007">
    <property type="protein sequence ID" value="MDT0618675.1"/>
    <property type="molecule type" value="Genomic_DNA"/>
</dbReference>
<accession>A0ABU3B9C0</accession>
<sequence length="163" mass="18034">MKQWLDSLAPRERLLVVGAGLVVLGAVFFLAVWEPLYQGSAELENEIQQDRELAGWVAGLKDEAERLRQQASRQSIQGRDDSLLSVIDQTSRASDLGNSIQRIQPEGDDQAAVTVTNADFNSVLQWLRELQQRYGVTVAALTVSRADEGNGIEARMTLQRPDA</sequence>
<proteinExistence type="inferred from homology"/>
<evidence type="ECO:0000256" key="3">
    <source>
        <dbReference type="ARBA" id="ARBA00022448"/>
    </source>
</evidence>
<evidence type="ECO:0000313" key="12">
    <source>
        <dbReference type="EMBL" id="MDT0618675.1"/>
    </source>
</evidence>
<dbReference type="SUPFAM" id="SSF103054">
    <property type="entry name" value="General secretion pathway protein M, EpsM"/>
    <property type="match status" value="1"/>
</dbReference>
<evidence type="ECO:0000256" key="2">
    <source>
        <dbReference type="ARBA" id="ARBA00010637"/>
    </source>
</evidence>
<keyword evidence="13" id="KW-1185">Reference proteome</keyword>
<dbReference type="InterPro" id="IPR023229">
    <property type="entry name" value="T2SS_M_periplasmic_sf"/>
</dbReference>
<comment type="similarity">
    <text evidence="2 10">Belongs to the GSP M family.</text>
</comment>
<evidence type="ECO:0000256" key="5">
    <source>
        <dbReference type="ARBA" id="ARBA00022519"/>
    </source>
</evidence>
<dbReference type="InterPro" id="IPR007690">
    <property type="entry name" value="T2SS_GspM"/>
</dbReference>
<feature type="transmembrane region" description="Helical" evidence="11">
    <location>
        <begin position="12"/>
        <end position="33"/>
    </location>
</feature>
<evidence type="ECO:0000256" key="9">
    <source>
        <dbReference type="ARBA" id="ARBA00023136"/>
    </source>
</evidence>
<name>A0ABU3B9C0_9GAMM</name>
<evidence type="ECO:0000256" key="7">
    <source>
        <dbReference type="ARBA" id="ARBA00022927"/>
    </source>
</evidence>
<keyword evidence="9 10" id="KW-0472">Membrane</keyword>
<dbReference type="Proteomes" id="UP001259982">
    <property type="component" value="Unassembled WGS sequence"/>
</dbReference>
<dbReference type="PIRSF" id="PIRSF006291">
    <property type="entry name" value="GspM"/>
    <property type="match status" value="1"/>
</dbReference>
<evidence type="ECO:0000256" key="10">
    <source>
        <dbReference type="PIRNR" id="PIRNR006291"/>
    </source>
</evidence>
<evidence type="ECO:0000256" key="1">
    <source>
        <dbReference type="ARBA" id="ARBA00004377"/>
    </source>
</evidence>
<evidence type="ECO:0000313" key="13">
    <source>
        <dbReference type="Proteomes" id="UP001259982"/>
    </source>
</evidence>
<gene>
    <name evidence="12" type="ORF">RM531_09310</name>
</gene>
<keyword evidence="4 10" id="KW-1003">Cell membrane</keyword>
<keyword evidence="6 11" id="KW-0812">Transmembrane</keyword>
<evidence type="ECO:0000256" key="8">
    <source>
        <dbReference type="ARBA" id="ARBA00022989"/>
    </source>
</evidence>